<keyword evidence="4 10" id="KW-0812">Transmembrane</keyword>
<dbReference type="Pfam" id="PF00149">
    <property type="entry name" value="Metallophos"/>
    <property type="match status" value="1"/>
</dbReference>
<evidence type="ECO:0000256" key="3">
    <source>
        <dbReference type="ARBA" id="ARBA00008895"/>
    </source>
</evidence>
<feature type="domain" description="Calcineurin-like phosphoesterase" evidence="11">
    <location>
        <begin position="76"/>
        <end position="325"/>
    </location>
</feature>
<dbReference type="KEGG" id="soe:110796160"/>
<evidence type="ECO:0000256" key="9">
    <source>
        <dbReference type="ARBA" id="ARBA00023211"/>
    </source>
</evidence>
<comment type="cofactor">
    <cofactor evidence="1">
        <name>Mn(2+)</name>
        <dbReference type="ChEBI" id="CHEBI:29035"/>
    </cofactor>
</comment>
<dbReference type="SUPFAM" id="SSF56300">
    <property type="entry name" value="Metallo-dependent phosphatases"/>
    <property type="match status" value="1"/>
</dbReference>
<keyword evidence="5" id="KW-0479">Metal-binding</keyword>
<organism evidence="12 13">
    <name type="scientific">Spinacia oleracea</name>
    <name type="common">Spinach</name>
    <dbReference type="NCBI Taxonomy" id="3562"/>
    <lineage>
        <taxon>Eukaryota</taxon>
        <taxon>Viridiplantae</taxon>
        <taxon>Streptophyta</taxon>
        <taxon>Embryophyta</taxon>
        <taxon>Tracheophyta</taxon>
        <taxon>Spermatophyta</taxon>
        <taxon>Magnoliopsida</taxon>
        <taxon>eudicotyledons</taxon>
        <taxon>Gunneridae</taxon>
        <taxon>Pentapetalae</taxon>
        <taxon>Caryophyllales</taxon>
        <taxon>Chenopodiaceae</taxon>
        <taxon>Chenopodioideae</taxon>
        <taxon>Anserineae</taxon>
        <taxon>Spinacia</taxon>
    </lineage>
</organism>
<comment type="similarity">
    <text evidence="3">Belongs to the metallophosphoesterase superfamily. MPPE1 family.</text>
</comment>
<proteinExistence type="inferred from homology"/>
<keyword evidence="7 10" id="KW-1133">Transmembrane helix</keyword>
<dbReference type="InterPro" id="IPR029052">
    <property type="entry name" value="Metallo-depent_PP-like"/>
</dbReference>
<dbReference type="GO" id="GO:0016787">
    <property type="term" value="F:hydrolase activity"/>
    <property type="evidence" value="ECO:0007669"/>
    <property type="project" value="UniProtKB-KW"/>
</dbReference>
<evidence type="ECO:0000256" key="8">
    <source>
        <dbReference type="ARBA" id="ARBA00023136"/>
    </source>
</evidence>
<dbReference type="PANTHER" id="PTHR13315">
    <property type="entry name" value="METALLO PHOSPHOESTERASE RELATED"/>
    <property type="match status" value="1"/>
</dbReference>
<evidence type="ECO:0000256" key="4">
    <source>
        <dbReference type="ARBA" id="ARBA00022692"/>
    </source>
</evidence>
<protein>
    <submittedName>
        <fullName evidence="13">Uncharacterized protein isoform X1</fullName>
    </submittedName>
</protein>
<sequence length="407" mass="45542">MSMSTKVIISVTLFATVFDIYYHRITIPSCTIAFPNPIHALPVPADSDHNSQDFTAILVSDLLLSGSDSSYFDVFFRDYFLSQFFEKSFENLKPDMLLVLGDVSAKGFELTTKKWSSVVEQFQRMIGPYLHLPFHVTLGDRDIGECSKLKTSVVHRVASSFPELNHGGCGSFEMSNVSFISLNAMALLCGNNELLSGVETVIENESAYLRTIYEDVIDQTVKLNAASETSYESYQHRWRDNPASSQSGPVLLLHIPLQQMSNSYCSQESSFSTIWDSLPDNLKLLWRRDADSRPYNLLHTVPPNASEYIFQALKPRMIFSAHSHKFCDVIHPDGTREVTVPALSWTAKDDPGFIAATFSRNGSITVRRCSLPRESHVVVSCIAIFVLSALPAIITSLLQRLNIIYDG</sequence>
<dbReference type="GO" id="GO:0046872">
    <property type="term" value="F:metal ion binding"/>
    <property type="evidence" value="ECO:0007669"/>
    <property type="project" value="UniProtKB-KW"/>
</dbReference>
<dbReference type="InterPro" id="IPR033308">
    <property type="entry name" value="PGAP5/Cdc1/Ted1"/>
</dbReference>
<keyword evidence="12" id="KW-1185">Reference proteome</keyword>
<reference evidence="13" key="2">
    <citation type="submission" date="2025-08" db="UniProtKB">
        <authorList>
            <consortium name="RefSeq"/>
        </authorList>
    </citation>
    <scope>IDENTIFICATION</scope>
    <source>
        <tissue evidence="13">Leaf</tissue>
    </source>
</reference>
<comment type="subcellular location">
    <subcellularLocation>
        <location evidence="2">Membrane</location>
        <topology evidence="2">Multi-pass membrane protein</topology>
    </subcellularLocation>
</comment>
<dbReference type="RefSeq" id="XP_021856886.2">
    <property type="nucleotide sequence ID" value="XM_022001194.2"/>
</dbReference>
<name>A0A9R0K387_SPIOL</name>
<dbReference type="GeneID" id="110796160"/>
<dbReference type="Gene3D" id="3.60.21.10">
    <property type="match status" value="1"/>
</dbReference>
<keyword evidence="9" id="KW-0464">Manganese</keyword>
<keyword evidence="8 10" id="KW-0472">Membrane</keyword>
<dbReference type="PANTHER" id="PTHR13315:SF0">
    <property type="entry name" value="METALLOPHOSPHOESTERASE 1"/>
    <property type="match status" value="1"/>
</dbReference>
<evidence type="ECO:0000256" key="7">
    <source>
        <dbReference type="ARBA" id="ARBA00022989"/>
    </source>
</evidence>
<dbReference type="GO" id="GO:0006506">
    <property type="term" value="P:GPI anchor biosynthetic process"/>
    <property type="evidence" value="ECO:0007669"/>
    <property type="project" value="InterPro"/>
</dbReference>
<evidence type="ECO:0000313" key="13">
    <source>
        <dbReference type="RefSeq" id="XP_021856886.2"/>
    </source>
</evidence>
<evidence type="ECO:0000259" key="11">
    <source>
        <dbReference type="Pfam" id="PF00149"/>
    </source>
</evidence>
<evidence type="ECO:0000313" key="12">
    <source>
        <dbReference type="Proteomes" id="UP000813463"/>
    </source>
</evidence>
<dbReference type="InterPro" id="IPR004843">
    <property type="entry name" value="Calcineurin-like_PHP"/>
</dbReference>
<dbReference type="AlphaFoldDB" id="A0A9R0K387"/>
<evidence type="ECO:0000256" key="10">
    <source>
        <dbReference type="SAM" id="Phobius"/>
    </source>
</evidence>
<dbReference type="GO" id="GO:0016020">
    <property type="term" value="C:membrane"/>
    <property type="evidence" value="ECO:0007669"/>
    <property type="project" value="UniProtKB-SubCell"/>
</dbReference>
<evidence type="ECO:0000256" key="6">
    <source>
        <dbReference type="ARBA" id="ARBA00022801"/>
    </source>
</evidence>
<dbReference type="Proteomes" id="UP000813463">
    <property type="component" value="Chromosome 2"/>
</dbReference>
<evidence type="ECO:0000256" key="1">
    <source>
        <dbReference type="ARBA" id="ARBA00001936"/>
    </source>
</evidence>
<keyword evidence="6" id="KW-0378">Hydrolase</keyword>
<evidence type="ECO:0000256" key="2">
    <source>
        <dbReference type="ARBA" id="ARBA00004141"/>
    </source>
</evidence>
<evidence type="ECO:0000256" key="5">
    <source>
        <dbReference type="ARBA" id="ARBA00022723"/>
    </source>
</evidence>
<gene>
    <name evidence="13" type="primary">LOC110796160</name>
</gene>
<accession>A0A9R0K387</accession>
<reference evidence="12" key="1">
    <citation type="journal article" date="2021" name="Nat. Commun.">
        <title>Genomic analyses provide insights into spinach domestication and the genetic basis of agronomic traits.</title>
        <authorList>
            <person name="Cai X."/>
            <person name="Sun X."/>
            <person name="Xu C."/>
            <person name="Sun H."/>
            <person name="Wang X."/>
            <person name="Ge C."/>
            <person name="Zhang Z."/>
            <person name="Wang Q."/>
            <person name="Fei Z."/>
            <person name="Jiao C."/>
            <person name="Wang Q."/>
        </authorList>
    </citation>
    <scope>NUCLEOTIDE SEQUENCE [LARGE SCALE GENOMIC DNA]</scope>
    <source>
        <strain evidence="12">cv. Varoflay</strain>
    </source>
</reference>
<feature type="transmembrane region" description="Helical" evidence="10">
    <location>
        <begin position="377"/>
        <end position="398"/>
    </location>
</feature>